<protein>
    <submittedName>
        <fullName evidence="3">DUF3105 domain-containing protein</fullName>
    </submittedName>
</protein>
<comment type="caution">
    <text evidence="3">The sequence shown here is derived from an EMBL/GenBank/DDBJ whole genome shotgun (WGS) entry which is preliminary data.</text>
</comment>
<feature type="transmembrane region" description="Helical" evidence="2">
    <location>
        <begin position="20"/>
        <end position="41"/>
    </location>
</feature>
<accession>A0A8J6NIA5</accession>
<proteinExistence type="predicted"/>
<evidence type="ECO:0000256" key="1">
    <source>
        <dbReference type="SAM" id="MobiDB-lite"/>
    </source>
</evidence>
<keyword evidence="2" id="KW-1133">Transmembrane helix</keyword>
<keyword evidence="2" id="KW-0812">Transmembrane</keyword>
<gene>
    <name evidence="3" type="ORF">H8E29_11670</name>
</gene>
<evidence type="ECO:0000313" key="3">
    <source>
        <dbReference type="EMBL" id="MBC8335916.1"/>
    </source>
</evidence>
<dbReference type="AlphaFoldDB" id="A0A8J6NIA5"/>
<reference evidence="3 4" key="1">
    <citation type="submission" date="2020-08" db="EMBL/GenBank/DDBJ databases">
        <title>Bridging the membrane lipid divide: bacteria of the FCB group superphylum have the potential to synthesize archaeal ether lipids.</title>
        <authorList>
            <person name="Villanueva L."/>
            <person name="Von Meijenfeldt F.A.B."/>
            <person name="Westbye A.B."/>
            <person name="Yadav S."/>
            <person name="Hopmans E.C."/>
            <person name="Dutilh B.E."/>
            <person name="Sinninghe Damste J.S."/>
        </authorList>
    </citation>
    <scope>NUCLEOTIDE SEQUENCE [LARGE SCALE GENOMIC DNA]</scope>
    <source>
        <strain evidence="3">NIOZ-UU36</strain>
    </source>
</reference>
<sequence length="194" mass="21809">MGKREARREKQRRKKLQNRLIMGSIAIIALLVVGFLGWQAVRPPEGETFPIMGNSDEHIEEGSDPGPFNSNPPTSGRHYGGEFDAGFYTASSPEAQVPYPEGYLGHNLEHGYVILWYNCELLDAPDCENLKSEIQDVMDNYDNFKLIAFPSDSLEEPLVMVSWGQMLRFETFDKGLASKFISVNRNQAPEPNAP</sequence>
<dbReference type="InterPro" id="IPR021454">
    <property type="entry name" value="DUF3105"/>
</dbReference>
<name>A0A8J6NIA5_9CHLR</name>
<organism evidence="3 4">
    <name type="scientific">Candidatus Desulfolinea nitratireducens</name>
    <dbReference type="NCBI Taxonomy" id="2841698"/>
    <lineage>
        <taxon>Bacteria</taxon>
        <taxon>Bacillati</taxon>
        <taxon>Chloroflexota</taxon>
        <taxon>Anaerolineae</taxon>
        <taxon>Anaerolineales</taxon>
        <taxon>Anaerolineales incertae sedis</taxon>
        <taxon>Candidatus Desulfolinea</taxon>
    </lineage>
</organism>
<keyword evidence="2" id="KW-0472">Membrane</keyword>
<evidence type="ECO:0000313" key="4">
    <source>
        <dbReference type="Proteomes" id="UP000614469"/>
    </source>
</evidence>
<evidence type="ECO:0000256" key="2">
    <source>
        <dbReference type="SAM" id="Phobius"/>
    </source>
</evidence>
<dbReference type="Proteomes" id="UP000614469">
    <property type="component" value="Unassembled WGS sequence"/>
</dbReference>
<dbReference type="Pfam" id="PF11303">
    <property type="entry name" value="DUF3105"/>
    <property type="match status" value="1"/>
</dbReference>
<feature type="region of interest" description="Disordered" evidence="1">
    <location>
        <begin position="50"/>
        <end position="75"/>
    </location>
</feature>
<dbReference type="EMBL" id="JACNJN010000130">
    <property type="protein sequence ID" value="MBC8335916.1"/>
    <property type="molecule type" value="Genomic_DNA"/>
</dbReference>